<reference evidence="3" key="2">
    <citation type="journal article" date="2021" name="Genome Biol. Evol.">
        <title>Developing a high-quality reference genome for a parasitic bivalve with doubly uniparental inheritance (Bivalvia: Unionida).</title>
        <authorList>
            <person name="Smith C.H."/>
        </authorList>
    </citation>
    <scope>NUCLEOTIDE SEQUENCE</scope>
    <source>
        <strain evidence="3">CHS0354</strain>
        <tissue evidence="3">Mantle</tissue>
    </source>
</reference>
<comment type="caution">
    <text evidence="3">The sequence shown here is derived from an EMBL/GenBank/DDBJ whole genome shotgun (WGS) entry which is preliminary data.</text>
</comment>
<evidence type="ECO:0000256" key="1">
    <source>
        <dbReference type="SAM" id="Phobius"/>
    </source>
</evidence>
<feature type="chain" id="PRO_5042164832" evidence="2">
    <location>
        <begin position="25"/>
        <end position="642"/>
    </location>
</feature>
<reference evidence="3" key="1">
    <citation type="journal article" date="2021" name="Genome Biol. Evol.">
        <title>A High-Quality Reference Genome for a Parasitic Bivalve with Doubly Uniparental Inheritance (Bivalvia: Unionida).</title>
        <authorList>
            <person name="Smith C.H."/>
        </authorList>
    </citation>
    <scope>NUCLEOTIDE SEQUENCE</scope>
    <source>
        <strain evidence="3">CHS0354</strain>
    </source>
</reference>
<keyword evidence="2" id="KW-0732">Signal</keyword>
<evidence type="ECO:0000313" key="4">
    <source>
        <dbReference type="Proteomes" id="UP001195483"/>
    </source>
</evidence>
<keyword evidence="1" id="KW-1133">Transmembrane helix</keyword>
<keyword evidence="1" id="KW-0472">Membrane</keyword>
<keyword evidence="4" id="KW-1185">Reference proteome</keyword>
<evidence type="ECO:0000313" key="3">
    <source>
        <dbReference type="EMBL" id="KAK3599201.1"/>
    </source>
</evidence>
<protein>
    <submittedName>
        <fullName evidence="3">Uncharacterized protein</fullName>
    </submittedName>
</protein>
<sequence length="642" mass="72400">MAISRMWVFLIVIVSLAEITVTDSAKSECHIDARDAIAGEAFIIGTWSLNNATLSVTVIKNNSIRFSFSFDGNVEKLSKDRQGRLVLKVDNITTEVSLMFEIVGKEDGGQYGMKIFFRRNQRDRCWRKDGEYILQLNVIEQTELIQGCEGDNIFMELEATTESYLLYRYDKTVATVMESGCWVSDESVYGRIRCTSKNGSYVISINNVTQRDTGLYIIQDPMNNSSIQKWFVNISDKPIHANIGDNFVIGWFYKQPGNNCPIRVIHPYEGAIIMVPSNNVAQIKNDVRHRLLYSGDVSRNYMAFTLLNVIGSDAGYYRIESLYETIIHGRKQLIVEDNITTTGLNSESIDTSLTDLPLNYDSSYIPKSEKEIVNMPVFGIAVAIGVVVVILLMIGCQIRNQQKNIHSLEEVQRIVLEKCDTVSFATPSTIRRHLPSPPMHAQRTGHWLQVPNSDQSGIGGLQYAAIPMNLVRDYKECNGIVSLEKMVYNKPGLVLTHRIENCDTLILASNNNISDSYCKDNEDILEEHLFSAGNSEQNLIDDGNRQREKEPNIHTEDLYAEAKMINIFASETKQTWNLHENLVGGTSDEGEYEVFEGVIKTTSEKANKIADGRDLVMVKTKGPKDETMTSNAEFNDYEDISL</sequence>
<dbReference type="EMBL" id="JAEAOA010000772">
    <property type="protein sequence ID" value="KAK3599201.1"/>
    <property type="molecule type" value="Genomic_DNA"/>
</dbReference>
<feature type="signal peptide" evidence="2">
    <location>
        <begin position="1"/>
        <end position="24"/>
    </location>
</feature>
<evidence type="ECO:0000256" key="2">
    <source>
        <dbReference type="SAM" id="SignalP"/>
    </source>
</evidence>
<feature type="transmembrane region" description="Helical" evidence="1">
    <location>
        <begin position="372"/>
        <end position="394"/>
    </location>
</feature>
<reference evidence="3" key="3">
    <citation type="submission" date="2023-05" db="EMBL/GenBank/DDBJ databases">
        <authorList>
            <person name="Smith C.H."/>
        </authorList>
    </citation>
    <scope>NUCLEOTIDE SEQUENCE</scope>
    <source>
        <strain evidence="3">CHS0354</strain>
        <tissue evidence="3">Mantle</tissue>
    </source>
</reference>
<organism evidence="3 4">
    <name type="scientific">Potamilus streckersoni</name>
    <dbReference type="NCBI Taxonomy" id="2493646"/>
    <lineage>
        <taxon>Eukaryota</taxon>
        <taxon>Metazoa</taxon>
        <taxon>Spiralia</taxon>
        <taxon>Lophotrochozoa</taxon>
        <taxon>Mollusca</taxon>
        <taxon>Bivalvia</taxon>
        <taxon>Autobranchia</taxon>
        <taxon>Heteroconchia</taxon>
        <taxon>Palaeoheterodonta</taxon>
        <taxon>Unionida</taxon>
        <taxon>Unionoidea</taxon>
        <taxon>Unionidae</taxon>
        <taxon>Ambleminae</taxon>
        <taxon>Lampsilini</taxon>
        <taxon>Potamilus</taxon>
    </lineage>
</organism>
<gene>
    <name evidence="3" type="ORF">CHS0354_012805</name>
</gene>
<proteinExistence type="predicted"/>
<name>A0AAE0SWG8_9BIVA</name>
<accession>A0AAE0SWG8</accession>
<keyword evidence="1" id="KW-0812">Transmembrane</keyword>
<dbReference type="AlphaFoldDB" id="A0AAE0SWG8"/>
<dbReference type="Proteomes" id="UP001195483">
    <property type="component" value="Unassembled WGS sequence"/>
</dbReference>